<evidence type="ECO:0000256" key="18">
    <source>
        <dbReference type="ARBA" id="ARBA00051234"/>
    </source>
</evidence>
<keyword evidence="5 24" id="KW-0349">Heme</keyword>
<evidence type="ECO:0000256" key="26">
    <source>
        <dbReference type="SAM" id="Phobius"/>
    </source>
</evidence>
<keyword evidence="12 25" id="KW-0560">Oxidoreductase</keyword>
<keyword evidence="6 26" id="KW-0812">Transmembrane</keyword>
<evidence type="ECO:0000256" key="15">
    <source>
        <dbReference type="ARBA" id="ARBA00023136"/>
    </source>
</evidence>
<evidence type="ECO:0000256" key="1">
    <source>
        <dbReference type="ARBA" id="ARBA00001971"/>
    </source>
</evidence>
<dbReference type="Proteomes" id="UP001386955">
    <property type="component" value="Unassembled WGS sequence"/>
</dbReference>
<keyword evidence="13 24" id="KW-0408">Iron</keyword>
<evidence type="ECO:0000256" key="17">
    <source>
        <dbReference type="ARBA" id="ARBA00051005"/>
    </source>
</evidence>
<evidence type="ECO:0000256" key="2">
    <source>
        <dbReference type="ARBA" id="ARBA00004464"/>
    </source>
</evidence>
<comment type="catalytic activity">
    <reaction evidence="22">
        <text>L-isoleucine + reduced [NADPH--hemoprotein reductase] + O2 = N-hydroxy-L-isoleucine + oxidized [NADPH--hemoprotein reductase] + H2O + 2 H(+)</text>
        <dbReference type="Rhea" id="RHEA:30479"/>
        <dbReference type="Rhea" id="RHEA-COMP:11964"/>
        <dbReference type="Rhea" id="RHEA-COMP:11965"/>
        <dbReference type="ChEBI" id="CHEBI:15377"/>
        <dbReference type="ChEBI" id="CHEBI:15378"/>
        <dbReference type="ChEBI" id="CHEBI:15379"/>
        <dbReference type="ChEBI" id="CHEBI:57618"/>
        <dbReference type="ChEBI" id="CHEBI:58045"/>
        <dbReference type="ChEBI" id="CHEBI:58210"/>
        <dbReference type="ChEBI" id="CHEBI:61131"/>
    </reaction>
</comment>
<feature type="binding site" description="axial binding residue" evidence="24">
    <location>
        <position position="515"/>
    </location>
    <ligand>
        <name>heme</name>
        <dbReference type="ChEBI" id="CHEBI:30413"/>
    </ligand>
    <ligandPart>
        <name>Fe</name>
        <dbReference type="ChEBI" id="CHEBI:18248"/>
    </ligandPart>
</feature>
<evidence type="ECO:0000256" key="6">
    <source>
        <dbReference type="ARBA" id="ARBA00022692"/>
    </source>
</evidence>
<comment type="catalytic activity">
    <reaction evidence="21">
        <text>L-valine + 2 reduced [NADPH--hemoprotein reductase] + 2 O2 = (E)-2-methylpropanal oxime + 2 oxidized [NADPH--hemoprotein reductase] + CO2 + 3 H2O + 2 H(+)</text>
        <dbReference type="Rhea" id="RHEA:28606"/>
        <dbReference type="Rhea" id="RHEA-COMP:11964"/>
        <dbReference type="Rhea" id="RHEA-COMP:11965"/>
        <dbReference type="ChEBI" id="CHEBI:15377"/>
        <dbReference type="ChEBI" id="CHEBI:15378"/>
        <dbReference type="ChEBI" id="CHEBI:15379"/>
        <dbReference type="ChEBI" id="CHEBI:16526"/>
        <dbReference type="ChEBI" id="CHEBI:57618"/>
        <dbReference type="ChEBI" id="CHEBI:57762"/>
        <dbReference type="ChEBI" id="CHEBI:58210"/>
        <dbReference type="ChEBI" id="CHEBI:61143"/>
        <dbReference type="EC" id="1.14.14.38"/>
    </reaction>
</comment>
<evidence type="ECO:0000256" key="16">
    <source>
        <dbReference type="ARBA" id="ARBA00023180"/>
    </source>
</evidence>
<evidence type="ECO:0000256" key="21">
    <source>
        <dbReference type="ARBA" id="ARBA00052460"/>
    </source>
</evidence>
<accession>A0AAN9XB54</accession>
<gene>
    <name evidence="27" type="ORF">VNO78_28005</name>
</gene>
<evidence type="ECO:0000256" key="7">
    <source>
        <dbReference type="ARBA" id="ARBA00022723"/>
    </source>
</evidence>
<dbReference type="PRINTS" id="PR00463">
    <property type="entry name" value="EP450I"/>
</dbReference>
<evidence type="ECO:0000256" key="22">
    <source>
        <dbReference type="ARBA" id="ARBA00052887"/>
    </source>
</evidence>
<protein>
    <recommendedName>
        <fullName evidence="29">Cytochrome P450</fullName>
    </recommendedName>
</protein>
<comment type="similarity">
    <text evidence="4 25">Belongs to the cytochrome P450 family.</text>
</comment>
<dbReference type="InterPro" id="IPR002401">
    <property type="entry name" value="Cyt_P450_E_grp-I"/>
</dbReference>
<comment type="pathway">
    <text evidence="3">Secondary metabolite biosynthesis.</text>
</comment>
<evidence type="ECO:0000256" key="20">
    <source>
        <dbReference type="ARBA" id="ARBA00051419"/>
    </source>
</evidence>
<keyword evidence="8" id="KW-0256">Endoplasmic reticulum</keyword>
<dbReference type="PANTHER" id="PTHR47944">
    <property type="entry name" value="CYTOCHROME P450 98A9"/>
    <property type="match status" value="1"/>
</dbReference>
<evidence type="ECO:0000256" key="11">
    <source>
        <dbReference type="ARBA" id="ARBA00022989"/>
    </source>
</evidence>
<evidence type="ECO:0000256" key="5">
    <source>
        <dbReference type="ARBA" id="ARBA00022617"/>
    </source>
</evidence>
<evidence type="ECO:0000256" key="3">
    <source>
        <dbReference type="ARBA" id="ARBA00005179"/>
    </source>
</evidence>
<evidence type="ECO:0000256" key="25">
    <source>
        <dbReference type="RuleBase" id="RU000461"/>
    </source>
</evidence>
<keyword evidence="14 25" id="KW-0503">Monooxygenase</keyword>
<evidence type="ECO:0000256" key="8">
    <source>
        <dbReference type="ARBA" id="ARBA00022824"/>
    </source>
</evidence>
<dbReference type="GO" id="GO:0102002">
    <property type="term" value="F:valine N-monooxygenase (oxime forming) activity"/>
    <property type="evidence" value="ECO:0007669"/>
    <property type="project" value="UniProtKB-EC"/>
</dbReference>
<evidence type="ECO:0000313" key="28">
    <source>
        <dbReference type="Proteomes" id="UP001386955"/>
    </source>
</evidence>
<evidence type="ECO:0000256" key="12">
    <source>
        <dbReference type="ARBA" id="ARBA00023002"/>
    </source>
</evidence>
<comment type="function">
    <text evidence="23">Involved in the biosynthesis of the cyanogenic glucosides linamarin and lotaustralin and of the nitirle glucosides rhodiocyanoside A and D. Can use L-isoleucine &gt; L-valine as substrate, but not L-leucine, L-phenylalanine or L-tyrosine. Catalyzes multi-step reactions starting with two successive N-hydroxylations using L-isoleucine and, to a lower extent, L-valine as substrates leading to the formation of N,N-dihydroxy-L-valine and N,N-dihydroxy-L-isoleucine, respectively; following spontaneous reactions lead to the production of (E)-2-methylpropanal oxime and (1E,2S)-2-methylbutanal oxime, respectively.</text>
</comment>
<dbReference type="GO" id="GO:0020037">
    <property type="term" value="F:heme binding"/>
    <property type="evidence" value="ECO:0007669"/>
    <property type="project" value="InterPro"/>
</dbReference>
<dbReference type="GO" id="GO:0102001">
    <property type="term" value="F:isoleucine N-monooxygenase (oxime forming) activity"/>
    <property type="evidence" value="ECO:0007669"/>
    <property type="project" value="UniProtKB-EC"/>
</dbReference>
<feature type="transmembrane region" description="Helical" evidence="26">
    <location>
        <begin position="54"/>
        <end position="73"/>
    </location>
</feature>
<comment type="subcellular location">
    <subcellularLocation>
        <location evidence="2">Microsome membrane</location>
        <topology evidence="2">Single-pass type II membrane protein</topology>
    </subcellularLocation>
</comment>
<sequence length="577" mass="65790">MDMHKTSPKESSTSSVNGNQLKALEFTLLFLFVSKSLSHAMAYTPFLLLLNLQGFWSCLLVIITCFTIMVKALRFNFIKNYSKKQKPKLPPGPKPWPIVGNLPEMLANKPVHKWIHKLMKDMNTDIACIRLGNSYVIPVTCPIIASEFLRKQDATFASRPLSMSTNIITGGYLSTIFVPYGDQWKKMKKIITNDLLAPHKHLWLHDKRTEEADNLMFYVYNKCNKVNDGVRGLVNIRSAARHYCGNLIRKITFNKRYFGKSREDGGPGFEEVEHVDTIFDLLNYIYAFSASDYMPCLRALDMDGQQKKVKEALRIINKYHYPIVQERCKQWNGGFKVDEEDWLDVLITLKDANNNPLLTLEEINAQITELMLATVDNPSNAFEWALAEMINQPELLQRAVEELDTVVGKERLVQESDIPKLNYVKACAKEAFRLHPIAPFIPAHVSMYDTMVGNYFIPKGSHVMLSRQELGRNPKVWNEPHEFKPERHLMCDGQNVVLTEPNLKFMSFSTGRRGCPGVMLGTTMTIMLFARMLHGFTWSAPPNASIINLAESNDDILLAEPLLAVAKPRLAPELYQL</sequence>
<keyword evidence="7 24" id="KW-0479">Metal-binding</keyword>
<evidence type="ECO:0000256" key="14">
    <source>
        <dbReference type="ARBA" id="ARBA00023033"/>
    </source>
</evidence>
<dbReference type="CDD" id="cd20658">
    <property type="entry name" value="CYP79"/>
    <property type="match status" value="1"/>
</dbReference>
<evidence type="ECO:0000256" key="23">
    <source>
        <dbReference type="ARBA" id="ARBA00058503"/>
    </source>
</evidence>
<evidence type="ECO:0000256" key="24">
    <source>
        <dbReference type="PIRSR" id="PIRSR602401-1"/>
    </source>
</evidence>
<evidence type="ECO:0000313" key="27">
    <source>
        <dbReference type="EMBL" id="KAK7387300.1"/>
    </source>
</evidence>
<dbReference type="InterPro" id="IPR001128">
    <property type="entry name" value="Cyt_P450"/>
</dbReference>
<comment type="catalytic activity">
    <reaction evidence="19">
        <text>N-hydroxy-L-valine + reduced [NADPH--hemoprotein reductase] + O2 = N,N-dihydroxy-L-valine + oxidized [NADPH--hemoprotein reductase] + H2O + H(+)</text>
        <dbReference type="Rhea" id="RHEA:30495"/>
        <dbReference type="Rhea" id="RHEA-COMP:11964"/>
        <dbReference type="Rhea" id="RHEA-COMP:11965"/>
        <dbReference type="ChEBI" id="CHEBI:15377"/>
        <dbReference type="ChEBI" id="CHEBI:15378"/>
        <dbReference type="ChEBI" id="CHEBI:15379"/>
        <dbReference type="ChEBI" id="CHEBI:57618"/>
        <dbReference type="ChEBI" id="CHEBI:58210"/>
        <dbReference type="ChEBI" id="CHEBI:61140"/>
        <dbReference type="ChEBI" id="CHEBI:61142"/>
    </reaction>
</comment>
<comment type="catalytic activity">
    <reaction evidence="17">
        <text>L-valine + reduced [NADPH--hemoprotein reductase] + O2 = N-hydroxy-L-valine + oxidized [NADPH--hemoprotein reductase] + H2O + 2 H(+)</text>
        <dbReference type="Rhea" id="RHEA:30491"/>
        <dbReference type="Rhea" id="RHEA-COMP:11964"/>
        <dbReference type="Rhea" id="RHEA-COMP:11965"/>
        <dbReference type="ChEBI" id="CHEBI:15377"/>
        <dbReference type="ChEBI" id="CHEBI:15378"/>
        <dbReference type="ChEBI" id="CHEBI:15379"/>
        <dbReference type="ChEBI" id="CHEBI:57618"/>
        <dbReference type="ChEBI" id="CHEBI:57762"/>
        <dbReference type="ChEBI" id="CHEBI:58210"/>
        <dbReference type="ChEBI" id="CHEBI:61140"/>
    </reaction>
</comment>
<comment type="cofactor">
    <cofactor evidence="1 24">
        <name>heme</name>
        <dbReference type="ChEBI" id="CHEBI:30413"/>
    </cofactor>
</comment>
<organism evidence="27 28">
    <name type="scientific">Psophocarpus tetragonolobus</name>
    <name type="common">Winged bean</name>
    <name type="synonym">Dolichos tetragonolobus</name>
    <dbReference type="NCBI Taxonomy" id="3891"/>
    <lineage>
        <taxon>Eukaryota</taxon>
        <taxon>Viridiplantae</taxon>
        <taxon>Streptophyta</taxon>
        <taxon>Embryophyta</taxon>
        <taxon>Tracheophyta</taxon>
        <taxon>Spermatophyta</taxon>
        <taxon>Magnoliopsida</taxon>
        <taxon>eudicotyledons</taxon>
        <taxon>Gunneridae</taxon>
        <taxon>Pentapetalae</taxon>
        <taxon>rosids</taxon>
        <taxon>fabids</taxon>
        <taxon>Fabales</taxon>
        <taxon>Fabaceae</taxon>
        <taxon>Papilionoideae</taxon>
        <taxon>50 kb inversion clade</taxon>
        <taxon>NPAAA clade</taxon>
        <taxon>indigoferoid/millettioid clade</taxon>
        <taxon>Phaseoleae</taxon>
        <taxon>Psophocarpus</taxon>
    </lineage>
</organism>
<dbReference type="InterPro" id="IPR017972">
    <property type="entry name" value="Cyt_P450_CS"/>
</dbReference>
<keyword evidence="15 26" id="KW-0472">Membrane</keyword>
<evidence type="ECO:0000256" key="13">
    <source>
        <dbReference type="ARBA" id="ARBA00023004"/>
    </source>
</evidence>
<proteinExistence type="inferred from homology"/>
<dbReference type="Gene3D" id="1.10.630.10">
    <property type="entry name" value="Cytochrome P450"/>
    <property type="match status" value="1"/>
</dbReference>
<dbReference type="PROSITE" id="PS00086">
    <property type="entry name" value="CYTOCHROME_P450"/>
    <property type="match status" value="1"/>
</dbReference>
<dbReference type="SUPFAM" id="SSF48264">
    <property type="entry name" value="Cytochrome P450"/>
    <property type="match status" value="1"/>
</dbReference>
<dbReference type="AlphaFoldDB" id="A0AAN9XB54"/>
<keyword evidence="10" id="KW-0735">Signal-anchor</keyword>
<evidence type="ECO:0000256" key="9">
    <source>
        <dbReference type="ARBA" id="ARBA00022848"/>
    </source>
</evidence>
<dbReference type="InterPro" id="IPR036396">
    <property type="entry name" value="Cyt_P450_sf"/>
</dbReference>
<comment type="catalytic activity">
    <reaction evidence="20">
        <text>L-isoleucine + 2 reduced [NADPH--hemoprotein reductase] + 2 O2 = (1E,2S)-2-methylbutanal oxime + 2 oxidized [NADPH--hemoprotein reductase] + CO2 + 3 H2O + 2 H(+)</text>
        <dbReference type="Rhea" id="RHEA:28602"/>
        <dbReference type="Rhea" id="RHEA-COMP:11964"/>
        <dbReference type="Rhea" id="RHEA-COMP:11965"/>
        <dbReference type="ChEBI" id="CHEBI:15377"/>
        <dbReference type="ChEBI" id="CHEBI:15378"/>
        <dbReference type="ChEBI" id="CHEBI:15379"/>
        <dbReference type="ChEBI" id="CHEBI:16526"/>
        <dbReference type="ChEBI" id="CHEBI:57618"/>
        <dbReference type="ChEBI" id="CHEBI:58045"/>
        <dbReference type="ChEBI" id="CHEBI:58210"/>
        <dbReference type="ChEBI" id="CHEBI:134628"/>
        <dbReference type="EC" id="1.14.14.39"/>
    </reaction>
</comment>
<keyword evidence="28" id="KW-1185">Reference proteome</keyword>
<keyword evidence="16" id="KW-0325">Glycoprotein</keyword>
<dbReference type="GO" id="GO:0005506">
    <property type="term" value="F:iron ion binding"/>
    <property type="evidence" value="ECO:0007669"/>
    <property type="project" value="InterPro"/>
</dbReference>
<dbReference type="GO" id="GO:0019756">
    <property type="term" value="P:cyanogenic glycoside biosynthetic process"/>
    <property type="evidence" value="ECO:0007669"/>
    <property type="project" value="UniProtKB-ARBA"/>
</dbReference>
<evidence type="ECO:0008006" key="29">
    <source>
        <dbReference type="Google" id="ProtNLM"/>
    </source>
</evidence>
<evidence type="ECO:0000256" key="10">
    <source>
        <dbReference type="ARBA" id="ARBA00022968"/>
    </source>
</evidence>
<dbReference type="PANTHER" id="PTHR47944:SF4">
    <property type="entry name" value="OS09G0441700 PROTEIN"/>
    <property type="match status" value="1"/>
</dbReference>
<comment type="catalytic activity">
    <reaction evidence="18">
        <text>N-hydroxy-L-isoleucine + reduced [NADPH--hemoprotein reductase] + O2 = N,N-dihydroxy-L-isoleucine + oxidized [NADPH--hemoprotein reductase] + H2O + H(+)</text>
        <dbReference type="Rhea" id="RHEA:30483"/>
        <dbReference type="Rhea" id="RHEA-COMP:11964"/>
        <dbReference type="Rhea" id="RHEA-COMP:11965"/>
        <dbReference type="ChEBI" id="CHEBI:15377"/>
        <dbReference type="ChEBI" id="CHEBI:15378"/>
        <dbReference type="ChEBI" id="CHEBI:15379"/>
        <dbReference type="ChEBI" id="CHEBI:57618"/>
        <dbReference type="ChEBI" id="CHEBI:58210"/>
        <dbReference type="ChEBI" id="CHEBI:61131"/>
        <dbReference type="ChEBI" id="CHEBI:61133"/>
    </reaction>
</comment>
<keyword evidence="11 26" id="KW-1133">Transmembrane helix</keyword>
<dbReference type="Pfam" id="PF00067">
    <property type="entry name" value="p450"/>
    <property type="match status" value="1"/>
</dbReference>
<evidence type="ECO:0000256" key="19">
    <source>
        <dbReference type="ARBA" id="ARBA00051269"/>
    </source>
</evidence>
<comment type="caution">
    <text evidence="27">The sequence shown here is derived from an EMBL/GenBank/DDBJ whole genome shotgun (WGS) entry which is preliminary data.</text>
</comment>
<evidence type="ECO:0000256" key="4">
    <source>
        <dbReference type="ARBA" id="ARBA00010617"/>
    </source>
</evidence>
<dbReference type="FunFam" id="1.10.630.10:FF:000037">
    <property type="entry name" value="Cytochrome P450 9"/>
    <property type="match status" value="1"/>
</dbReference>
<reference evidence="27 28" key="1">
    <citation type="submission" date="2024-01" db="EMBL/GenBank/DDBJ databases">
        <title>The genomes of 5 underutilized Papilionoideae crops provide insights into root nodulation and disease resistanc.</title>
        <authorList>
            <person name="Jiang F."/>
        </authorList>
    </citation>
    <scope>NUCLEOTIDE SEQUENCE [LARGE SCALE GENOMIC DNA]</scope>
    <source>
        <strain evidence="27">DUOXIRENSHENG_FW03</strain>
        <tissue evidence="27">Leaves</tissue>
    </source>
</reference>
<keyword evidence="9" id="KW-0492">Microsome</keyword>
<name>A0AAN9XB54_PSOTE</name>
<dbReference type="EMBL" id="JAYMYS010000007">
    <property type="protein sequence ID" value="KAK7387300.1"/>
    <property type="molecule type" value="Genomic_DNA"/>
</dbReference>